<sequence length="576" mass="65664">MDRDEKRNLWIACTLSACIFLGWNYFFDQPKKIALPKETASVAQTLNTPSAVAAAVSLTREDALKETHRIRIDTPELKGSINLKGAKIDDLALKNYHLTVDPQSPNVELLEPQGTKHAYYSEFGWLSEKKSMNLPDTSTIWTANNTLLTPTTPVTLRSENAQGIVFEKTISVDKKYLFTITQRVYNHSAEDLPLQCYGLIGRHGTPETQGFFILHEGPIGFLNDKLVEVTYKDLQKSPALQDTVGGWLGMTDKYWLTALIPDQKEGLKTGFRETGGAGQEHYQADFMTATHVVKPGETFDHTSSFFAGAKVLEVLDGYEETLGVKHFDKAVDFGWFYFLTKPIFYILTWTHEWLGNFGLAIMLLTVLLKLAFFPLANKSYRSMGRMKKLQPEMEKIRARYSEDKLKMNQEVMELYKREKVNPMAGCLPMFVQIPVFFALYKVLFISIEMRQAPFYGWIHDLSVPDPTSIFNLFGLIPWTPPTFLMLGAWPLVMGITMFVQQRLNPPPADPMQAKVFALMPILFTYMLASFPAGLVIYWTWNNILTIAQQWTMMRLDDQRPQSVKSAKNLKPKKKIK</sequence>
<dbReference type="OrthoDB" id="9780552at2"/>
<comment type="similarity">
    <text evidence="2 13">Belongs to the OXA1/ALB3/YidC family. Type 1 subfamily.</text>
</comment>
<feature type="transmembrane region" description="Helical" evidence="13">
    <location>
        <begin position="353"/>
        <end position="376"/>
    </location>
</feature>
<keyword evidence="8 13" id="KW-1133">Transmembrane helix</keyword>
<dbReference type="GO" id="GO:0015031">
    <property type="term" value="P:protein transport"/>
    <property type="evidence" value="ECO:0007669"/>
    <property type="project" value="UniProtKB-KW"/>
</dbReference>
<evidence type="ECO:0000256" key="7">
    <source>
        <dbReference type="ARBA" id="ARBA00022927"/>
    </source>
</evidence>
<dbReference type="EMBL" id="BBVC01000074">
    <property type="protein sequence ID" value="GAO98646.1"/>
    <property type="molecule type" value="Genomic_DNA"/>
</dbReference>
<keyword evidence="5 13" id="KW-1003">Cell membrane</keyword>
<dbReference type="PANTHER" id="PTHR12428">
    <property type="entry name" value="OXA1"/>
    <property type="match status" value="1"/>
</dbReference>
<dbReference type="Pfam" id="PF14849">
    <property type="entry name" value="YidC_periplas"/>
    <property type="match status" value="1"/>
</dbReference>
<comment type="caution">
    <text evidence="16">The sequence shown here is derived from an EMBL/GenBank/DDBJ whole genome shotgun (WGS) entry which is preliminary data.</text>
</comment>
<feature type="domain" description="Membrane insertase YidC N-terminal" evidence="15">
    <location>
        <begin position="69"/>
        <end position="345"/>
    </location>
</feature>
<dbReference type="InterPro" id="IPR028055">
    <property type="entry name" value="YidC/Oxa/ALB_C"/>
</dbReference>
<dbReference type="HAMAP" id="MF_01810">
    <property type="entry name" value="YidC_type1"/>
    <property type="match status" value="1"/>
</dbReference>
<dbReference type="PRINTS" id="PR01900">
    <property type="entry name" value="YIDCPROTEIN"/>
</dbReference>
<evidence type="ECO:0000256" key="3">
    <source>
        <dbReference type="ARBA" id="ARBA00015325"/>
    </source>
</evidence>
<dbReference type="NCBIfam" id="TIGR03593">
    <property type="entry name" value="yidC_nterm"/>
    <property type="match status" value="1"/>
</dbReference>
<keyword evidence="7 13" id="KW-0653">Protein transport</keyword>
<keyword evidence="9 13" id="KW-0472">Membrane</keyword>
<dbReference type="NCBIfam" id="TIGR03592">
    <property type="entry name" value="yidC_oxa1_cterm"/>
    <property type="match status" value="1"/>
</dbReference>
<dbReference type="GO" id="GO:0005886">
    <property type="term" value="C:plasma membrane"/>
    <property type="evidence" value="ECO:0007669"/>
    <property type="project" value="UniProtKB-SubCell"/>
</dbReference>
<organism evidence="16 17">
    <name type="scientific">Caedimonas varicaedens</name>
    <dbReference type="NCBI Taxonomy" id="1629334"/>
    <lineage>
        <taxon>Bacteria</taxon>
        <taxon>Pseudomonadati</taxon>
        <taxon>Pseudomonadota</taxon>
        <taxon>Alphaproteobacteria</taxon>
        <taxon>Holosporales</taxon>
        <taxon>Caedimonadaceae</taxon>
        <taxon>Caedimonas</taxon>
    </lineage>
</organism>
<evidence type="ECO:0000256" key="5">
    <source>
        <dbReference type="ARBA" id="ARBA00022475"/>
    </source>
</evidence>
<keyword evidence="6 13" id="KW-0812">Transmembrane</keyword>
<keyword evidence="4 13" id="KW-0813">Transport</keyword>
<evidence type="ECO:0000256" key="11">
    <source>
        <dbReference type="ARBA" id="ARBA00033245"/>
    </source>
</evidence>
<keyword evidence="10 13" id="KW-0143">Chaperone</keyword>
<dbReference type="InterPro" id="IPR019998">
    <property type="entry name" value="Membr_insert_YidC"/>
</dbReference>
<feature type="transmembrane region" description="Helical" evidence="13">
    <location>
        <begin position="515"/>
        <end position="540"/>
    </location>
</feature>
<evidence type="ECO:0000313" key="16">
    <source>
        <dbReference type="EMBL" id="GAO98646.1"/>
    </source>
</evidence>
<evidence type="ECO:0000256" key="6">
    <source>
        <dbReference type="ARBA" id="ARBA00022692"/>
    </source>
</evidence>
<evidence type="ECO:0000256" key="1">
    <source>
        <dbReference type="ARBA" id="ARBA00004429"/>
    </source>
</evidence>
<dbReference type="InterPro" id="IPR038221">
    <property type="entry name" value="YidC_periplasmic_sf"/>
</dbReference>
<dbReference type="CDD" id="cd19961">
    <property type="entry name" value="EcYidC-like_peri"/>
    <property type="match status" value="1"/>
</dbReference>
<protein>
    <recommendedName>
        <fullName evidence="3 13">Membrane protein insertase YidC</fullName>
    </recommendedName>
    <alternativeName>
        <fullName evidence="12 13">Foldase YidC</fullName>
    </alternativeName>
    <alternativeName>
        <fullName evidence="11 13">Membrane integrase YidC</fullName>
    </alternativeName>
    <alternativeName>
        <fullName evidence="13">Membrane protein YidC</fullName>
    </alternativeName>
</protein>
<dbReference type="CDD" id="cd20070">
    <property type="entry name" value="5TM_YidC_Alb3"/>
    <property type="match status" value="1"/>
</dbReference>
<comment type="subunit">
    <text evidence="13">Interacts with the Sec translocase complex via SecD. Specifically interacts with transmembrane segments of nascent integral membrane proteins during membrane integration.</text>
</comment>
<evidence type="ECO:0000256" key="13">
    <source>
        <dbReference type="HAMAP-Rule" id="MF_01810"/>
    </source>
</evidence>
<dbReference type="AlphaFoldDB" id="A0A0K8MDP0"/>
<gene>
    <name evidence="13 16" type="primary">yidC</name>
    <name evidence="16" type="ORF">Cva_01310</name>
</gene>
<comment type="function">
    <text evidence="13">Required for the insertion and/or proper folding and/or complex formation of integral membrane proteins into the membrane. Involved in integration of membrane proteins that insert both dependently and independently of the Sec translocase complex, as well as at least some lipoproteins. Aids folding of multispanning membrane proteins.</text>
</comment>
<evidence type="ECO:0000256" key="12">
    <source>
        <dbReference type="ARBA" id="ARBA00033342"/>
    </source>
</evidence>
<evidence type="ECO:0000256" key="8">
    <source>
        <dbReference type="ARBA" id="ARBA00022989"/>
    </source>
</evidence>
<evidence type="ECO:0000256" key="2">
    <source>
        <dbReference type="ARBA" id="ARBA00010527"/>
    </source>
</evidence>
<comment type="subcellular location">
    <subcellularLocation>
        <location evidence="1">Cell inner membrane</location>
        <topology evidence="1">Multi-pass membrane protein</topology>
    </subcellularLocation>
    <subcellularLocation>
        <location evidence="13">Cell membrane</location>
        <topology evidence="13">Multi-pass membrane protein</topology>
    </subcellularLocation>
</comment>
<evidence type="ECO:0000313" key="17">
    <source>
        <dbReference type="Proteomes" id="UP000036771"/>
    </source>
</evidence>
<evidence type="ECO:0000256" key="4">
    <source>
        <dbReference type="ARBA" id="ARBA00022448"/>
    </source>
</evidence>
<evidence type="ECO:0000259" key="14">
    <source>
        <dbReference type="Pfam" id="PF02096"/>
    </source>
</evidence>
<evidence type="ECO:0000256" key="9">
    <source>
        <dbReference type="ARBA" id="ARBA00023136"/>
    </source>
</evidence>
<proteinExistence type="inferred from homology"/>
<dbReference type="PANTHER" id="PTHR12428:SF65">
    <property type="entry name" value="CYTOCHROME C OXIDASE ASSEMBLY PROTEIN COX18, MITOCHONDRIAL"/>
    <property type="match status" value="1"/>
</dbReference>
<name>A0A0K8MDP0_9PROT</name>
<feature type="transmembrane region" description="Helical" evidence="13">
    <location>
        <begin position="483"/>
        <end position="503"/>
    </location>
</feature>
<accession>A0A0K8MDP0</accession>
<evidence type="ECO:0000259" key="15">
    <source>
        <dbReference type="Pfam" id="PF14849"/>
    </source>
</evidence>
<feature type="transmembrane region" description="Helical" evidence="13">
    <location>
        <begin position="426"/>
        <end position="447"/>
    </location>
</feature>
<dbReference type="STRING" id="1629334.Cva_01310"/>
<dbReference type="PRINTS" id="PR00701">
    <property type="entry name" value="60KDINNERMP"/>
</dbReference>
<dbReference type="InterPro" id="IPR047196">
    <property type="entry name" value="YidC_ALB_C"/>
</dbReference>
<dbReference type="PROSITE" id="PS51257">
    <property type="entry name" value="PROKAR_LIPOPROTEIN"/>
    <property type="match status" value="1"/>
</dbReference>
<dbReference type="NCBIfam" id="NF002353">
    <property type="entry name" value="PRK01318.1-4"/>
    <property type="match status" value="1"/>
</dbReference>
<dbReference type="GO" id="GO:0051205">
    <property type="term" value="P:protein insertion into membrane"/>
    <property type="evidence" value="ECO:0007669"/>
    <property type="project" value="TreeGrafter"/>
</dbReference>
<feature type="transmembrane region" description="Helical" evidence="13">
    <location>
        <begin position="9"/>
        <end position="27"/>
    </location>
</feature>
<dbReference type="Gene3D" id="2.70.98.90">
    <property type="match status" value="1"/>
</dbReference>
<feature type="domain" description="Membrane insertase YidC/Oxa/ALB C-terminal" evidence="14">
    <location>
        <begin position="357"/>
        <end position="554"/>
    </location>
</feature>
<dbReference type="InterPro" id="IPR028053">
    <property type="entry name" value="Membr_insert_YidC_N"/>
</dbReference>
<keyword evidence="17" id="KW-1185">Reference proteome</keyword>
<dbReference type="GO" id="GO:0032977">
    <property type="term" value="F:membrane insertase activity"/>
    <property type="evidence" value="ECO:0007669"/>
    <property type="project" value="InterPro"/>
</dbReference>
<reference evidence="16 17" key="1">
    <citation type="submission" date="2015-03" db="EMBL/GenBank/DDBJ databases">
        <title>Caedibacter varicaedens, whole genome shotgun sequence.</title>
        <authorList>
            <person name="Suzuki H."/>
            <person name="Dapper A.L."/>
            <person name="Gibson A.K."/>
            <person name="Jackson C."/>
            <person name="Lee H."/>
            <person name="Pejaver V.R."/>
            <person name="Doak T."/>
            <person name="Lynch M."/>
        </authorList>
    </citation>
    <scope>NUCLEOTIDE SEQUENCE [LARGE SCALE GENOMIC DNA]</scope>
</reference>
<dbReference type="Proteomes" id="UP000036771">
    <property type="component" value="Unassembled WGS sequence"/>
</dbReference>
<evidence type="ECO:0000256" key="10">
    <source>
        <dbReference type="ARBA" id="ARBA00023186"/>
    </source>
</evidence>
<dbReference type="InterPro" id="IPR001708">
    <property type="entry name" value="YidC/ALB3/OXA1/COX18"/>
</dbReference>
<dbReference type="Pfam" id="PF02096">
    <property type="entry name" value="60KD_IMP"/>
    <property type="match status" value="1"/>
</dbReference>